<dbReference type="GeneID" id="31004811"/>
<reference evidence="6 7" key="1">
    <citation type="submission" date="2015-06" db="EMBL/GenBank/DDBJ databases">
        <title>Talaromyces atroroseus IBT 11181 draft genome.</title>
        <authorList>
            <person name="Rasmussen K.B."/>
            <person name="Rasmussen S."/>
            <person name="Petersen B."/>
            <person name="Sicheritz-Ponten T."/>
            <person name="Mortensen U.H."/>
            <person name="Thrane U."/>
        </authorList>
    </citation>
    <scope>NUCLEOTIDE SEQUENCE [LARGE SCALE GENOMIC DNA]</scope>
    <source>
        <strain evidence="6 7">IBT 11181</strain>
    </source>
</reference>
<organism evidence="6 7">
    <name type="scientific">Talaromyces atroroseus</name>
    <dbReference type="NCBI Taxonomy" id="1441469"/>
    <lineage>
        <taxon>Eukaryota</taxon>
        <taxon>Fungi</taxon>
        <taxon>Dikarya</taxon>
        <taxon>Ascomycota</taxon>
        <taxon>Pezizomycotina</taxon>
        <taxon>Eurotiomycetes</taxon>
        <taxon>Eurotiomycetidae</taxon>
        <taxon>Eurotiales</taxon>
        <taxon>Trichocomaceae</taxon>
        <taxon>Talaromyces</taxon>
        <taxon>Talaromyces sect. Trachyspermi</taxon>
    </lineage>
</organism>
<dbReference type="OrthoDB" id="655030at2759"/>
<keyword evidence="4" id="KW-0812">Transmembrane</keyword>
<keyword evidence="7" id="KW-1185">Reference proteome</keyword>
<dbReference type="RefSeq" id="XP_020119703.1">
    <property type="nucleotide sequence ID" value="XM_020267806.1"/>
</dbReference>
<dbReference type="PANTHER" id="PTHR46865:SF2">
    <property type="entry name" value="MONOOXYGENASE"/>
    <property type="match status" value="1"/>
</dbReference>
<dbReference type="GO" id="GO:0071949">
    <property type="term" value="F:FAD binding"/>
    <property type="evidence" value="ECO:0007669"/>
    <property type="project" value="InterPro"/>
</dbReference>
<evidence type="ECO:0000313" key="7">
    <source>
        <dbReference type="Proteomes" id="UP000214365"/>
    </source>
</evidence>
<dbReference type="Proteomes" id="UP000214365">
    <property type="component" value="Unassembled WGS sequence"/>
</dbReference>
<dbReference type="Gene3D" id="3.50.50.60">
    <property type="entry name" value="FAD/NAD(P)-binding domain"/>
    <property type="match status" value="2"/>
</dbReference>
<proteinExistence type="predicted"/>
<dbReference type="PANTHER" id="PTHR46865">
    <property type="entry name" value="OXIDOREDUCTASE-RELATED"/>
    <property type="match status" value="1"/>
</dbReference>
<accession>A0A225AEA2</accession>
<keyword evidence="2" id="KW-0274">FAD</keyword>
<evidence type="ECO:0000256" key="4">
    <source>
        <dbReference type="SAM" id="Phobius"/>
    </source>
</evidence>
<evidence type="ECO:0000313" key="6">
    <source>
        <dbReference type="EMBL" id="OKL59582.1"/>
    </source>
</evidence>
<dbReference type="PRINTS" id="PR00420">
    <property type="entry name" value="RNGMNOXGNASE"/>
</dbReference>
<evidence type="ECO:0000259" key="5">
    <source>
        <dbReference type="Pfam" id="PF01494"/>
    </source>
</evidence>
<feature type="domain" description="FAD-binding" evidence="5">
    <location>
        <begin position="4"/>
        <end position="149"/>
    </location>
</feature>
<keyword evidence="4" id="KW-1133">Transmembrane helix</keyword>
<dbReference type="EMBL" id="LFMY01000007">
    <property type="protein sequence ID" value="OKL59582.1"/>
    <property type="molecule type" value="Genomic_DNA"/>
</dbReference>
<dbReference type="InterPro" id="IPR051704">
    <property type="entry name" value="FAD_aromatic-hydroxylase"/>
</dbReference>
<evidence type="ECO:0000256" key="1">
    <source>
        <dbReference type="ARBA" id="ARBA00022630"/>
    </source>
</evidence>
<evidence type="ECO:0000256" key="3">
    <source>
        <dbReference type="ARBA" id="ARBA00023002"/>
    </source>
</evidence>
<name>A0A225AEA2_TALAT</name>
<keyword evidence="1" id="KW-0285">Flavoprotein</keyword>
<feature type="transmembrane region" description="Helical" evidence="4">
    <location>
        <begin position="336"/>
        <end position="353"/>
    </location>
</feature>
<protein>
    <recommendedName>
        <fullName evidence="5">FAD-binding domain-containing protein</fullName>
    </recommendedName>
</protein>
<evidence type="ECO:0000256" key="2">
    <source>
        <dbReference type="ARBA" id="ARBA00022827"/>
    </source>
</evidence>
<dbReference type="GO" id="GO:0016491">
    <property type="term" value="F:oxidoreductase activity"/>
    <property type="evidence" value="ECO:0007669"/>
    <property type="project" value="UniProtKB-KW"/>
</dbReference>
<dbReference type="Gene3D" id="3.30.9.10">
    <property type="entry name" value="D-Amino Acid Oxidase, subunit A, domain 2"/>
    <property type="match status" value="1"/>
</dbReference>
<dbReference type="InterPro" id="IPR036188">
    <property type="entry name" value="FAD/NAD-bd_sf"/>
</dbReference>
<keyword evidence="3" id="KW-0560">Oxidoreductase</keyword>
<dbReference type="STRING" id="1441469.A0A225AEA2"/>
<dbReference type="AlphaFoldDB" id="A0A225AEA2"/>
<comment type="caution">
    <text evidence="6">The sequence shown here is derived from an EMBL/GenBank/DDBJ whole genome shotgun (WGS) entry which is preliminary data.</text>
</comment>
<dbReference type="SUPFAM" id="SSF51905">
    <property type="entry name" value="FAD/NAD(P)-binding domain"/>
    <property type="match status" value="1"/>
</dbReference>
<gene>
    <name evidence="6" type="ORF">UA08_05055</name>
</gene>
<dbReference type="Pfam" id="PF01494">
    <property type="entry name" value="FAD_binding_3"/>
    <property type="match status" value="1"/>
</dbReference>
<sequence length="381" mass="42492">MTSLKVLICGGGCAGPALAYWLSLSGHQVVVVERFPAIRATGAQIDIRAQGIEVIKQMGLLDTIRTKLVHEPSVSLVDSAGKANATIMANTSGKGAQSLTSEYEIMRGDLVRILYDATKGKVNYIFGRTVDCFEQDEQQVVAYFSDGSSNSFDLLLAYSFIQRTEDDSNFHEMFLSPGGRLVARRSHSPSDTQVYFILKDNSENFMSLSKVTIEQQREFWASRFADAGWQTPRFLQGIEATNNFYCQEAVQVCIDSWHKGRVVLLSDAAYCSSPFSAMGTTGSFVGAYVLAGEINRHRGDLAQALINYEQRLRPFVNEMQKIHPSFIRLMLPDTQLGISVIHFVLGLICFLRIPGFLSRFTTEDQGGWKLPDYPKIYQTIQ</sequence>
<keyword evidence="4" id="KW-0472">Membrane</keyword>
<dbReference type="InterPro" id="IPR002938">
    <property type="entry name" value="FAD-bd"/>
</dbReference>